<organism evidence="2 3">
    <name type="scientific">Caldimonas brevitalea</name>
    <dbReference type="NCBI Taxonomy" id="413882"/>
    <lineage>
        <taxon>Bacteria</taxon>
        <taxon>Pseudomonadati</taxon>
        <taxon>Pseudomonadota</taxon>
        <taxon>Betaproteobacteria</taxon>
        <taxon>Burkholderiales</taxon>
        <taxon>Sphaerotilaceae</taxon>
        <taxon>Caldimonas</taxon>
    </lineage>
</organism>
<accession>A0A0G3BK57</accession>
<feature type="region of interest" description="Disordered" evidence="1">
    <location>
        <begin position="1"/>
        <end position="36"/>
    </location>
</feature>
<proteinExistence type="predicted"/>
<evidence type="ECO:0000313" key="2">
    <source>
        <dbReference type="EMBL" id="AKJ29839.1"/>
    </source>
</evidence>
<dbReference type="Proteomes" id="UP000035352">
    <property type="component" value="Chromosome"/>
</dbReference>
<keyword evidence="3" id="KW-1185">Reference proteome</keyword>
<gene>
    <name evidence="2" type="ORF">AAW51_3148</name>
</gene>
<reference evidence="2 3" key="1">
    <citation type="submission" date="2015-05" db="EMBL/GenBank/DDBJ databases">
        <authorList>
            <person name="Tang B."/>
            <person name="Yu Y."/>
        </authorList>
    </citation>
    <scope>NUCLEOTIDE SEQUENCE [LARGE SCALE GENOMIC DNA]</scope>
    <source>
        <strain evidence="2 3">DSM 7029</strain>
    </source>
</reference>
<protein>
    <submittedName>
        <fullName evidence="2">Uncharacterized protein</fullName>
    </submittedName>
</protein>
<name>A0A0G3BK57_9BURK</name>
<sequence length="59" mass="6080">MGLPLAGVRQGASRSPPAQPEPPVRGKAAMPRGRGAHTTFTAALLLKLDARSTHVEGHG</sequence>
<dbReference type="AlphaFoldDB" id="A0A0G3BK57"/>
<dbReference type="EMBL" id="CP011371">
    <property type="protein sequence ID" value="AKJ29839.1"/>
    <property type="molecule type" value="Genomic_DNA"/>
</dbReference>
<dbReference type="KEGG" id="pbh:AAW51_3148"/>
<evidence type="ECO:0000313" key="3">
    <source>
        <dbReference type="Proteomes" id="UP000035352"/>
    </source>
</evidence>
<evidence type="ECO:0000256" key="1">
    <source>
        <dbReference type="SAM" id="MobiDB-lite"/>
    </source>
</evidence>